<dbReference type="InterPro" id="IPR029059">
    <property type="entry name" value="AB_hydrolase_5"/>
</dbReference>
<proteinExistence type="predicted"/>
<dbReference type="RefSeq" id="WP_354697922.1">
    <property type="nucleotide sequence ID" value="NZ_CP114014.1"/>
</dbReference>
<dbReference type="InterPro" id="IPR029058">
    <property type="entry name" value="AB_hydrolase_fold"/>
</dbReference>
<protein>
    <recommendedName>
        <fullName evidence="1">Alpha/beta hydrolase fold-5 domain-containing protein</fullName>
    </recommendedName>
</protein>
<dbReference type="SUPFAM" id="SSF53474">
    <property type="entry name" value="alpha/beta-Hydrolases"/>
    <property type="match status" value="1"/>
</dbReference>
<name>A0AAU7AYI4_9ACTN</name>
<accession>A0AAU7AYI4</accession>
<organism evidence="2">
    <name type="scientific">Paraconexibacter sp. AEG42_29</name>
    <dbReference type="NCBI Taxonomy" id="2997339"/>
    <lineage>
        <taxon>Bacteria</taxon>
        <taxon>Bacillati</taxon>
        <taxon>Actinomycetota</taxon>
        <taxon>Thermoleophilia</taxon>
        <taxon>Solirubrobacterales</taxon>
        <taxon>Paraconexibacteraceae</taxon>
        <taxon>Paraconexibacter</taxon>
    </lineage>
</organism>
<feature type="domain" description="Alpha/beta hydrolase fold-5" evidence="1">
    <location>
        <begin position="100"/>
        <end position="190"/>
    </location>
</feature>
<dbReference type="Pfam" id="PF12695">
    <property type="entry name" value="Abhydrolase_5"/>
    <property type="match status" value="1"/>
</dbReference>
<dbReference type="AlphaFoldDB" id="A0AAU7AYI4"/>
<gene>
    <name evidence="2" type="ORF">DSM112329_03580</name>
</gene>
<dbReference type="KEGG" id="parq:DSM112329_03580"/>
<reference evidence="2" key="1">
    <citation type="submission" date="2022-12" db="EMBL/GenBank/DDBJ databases">
        <title>Paraconexibacter alkalitolerans sp. nov. and Baekduia alba sp. nov., isolated from soil and emended description of the genera Paraconexibacter (Chun et al., 2020) and Baekduia (An et al., 2020).</title>
        <authorList>
            <person name="Vieira S."/>
            <person name="Huber K.J."/>
            <person name="Geppert A."/>
            <person name="Wolf J."/>
            <person name="Neumann-Schaal M."/>
            <person name="Muesken M."/>
            <person name="Overmann J."/>
        </authorList>
    </citation>
    <scope>NUCLEOTIDE SEQUENCE</scope>
    <source>
        <strain evidence="2">AEG42_29</strain>
    </source>
</reference>
<evidence type="ECO:0000313" key="2">
    <source>
        <dbReference type="EMBL" id="XAY06703.1"/>
    </source>
</evidence>
<dbReference type="GO" id="GO:0016787">
    <property type="term" value="F:hydrolase activity"/>
    <property type="evidence" value="ECO:0007669"/>
    <property type="project" value="InterPro"/>
</dbReference>
<dbReference type="EMBL" id="CP114014">
    <property type="protein sequence ID" value="XAY06703.1"/>
    <property type="molecule type" value="Genomic_DNA"/>
</dbReference>
<dbReference type="Gene3D" id="3.40.50.1820">
    <property type="entry name" value="alpha/beta hydrolase"/>
    <property type="match status" value="1"/>
</dbReference>
<evidence type="ECO:0000259" key="1">
    <source>
        <dbReference type="Pfam" id="PF12695"/>
    </source>
</evidence>
<sequence>MELAPKLIDVKVPRDPDGAVLVLHGGASRGTGVAVSPTQLSVLRMIPIARRIARAGHGRLAVFRLLNSQRGWDGDHTPVSDAQWALDAIAERLGDAVPTCLVGHSLGGRAAILAAGHPMVRGAVALAPYVYPTDIPRGSGHGKRLLIVHGTADRVADPARSQALAAALRPEWAVTYVSVEGGKHAMLSRHAQFSGPAAEFAADTLLGRGADDRTAARV</sequence>